<organism evidence="10 11">
    <name type="scientific">Ceraceosorus guamensis</name>
    <dbReference type="NCBI Taxonomy" id="1522189"/>
    <lineage>
        <taxon>Eukaryota</taxon>
        <taxon>Fungi</taxon>
        <taxon>Dikarya</taxon>
        <taxon>Basidiomycota</taxon>
        <taxon>Ustilaginomycotina</taxon>
        <taxon>Exobasidiomycetes</taxon>
        <taxon>Ceraceosorales</taxon>
        <taxon>Ceraceosoraceae</taxon>
        <taxon>Ceraceosorus</taxon>
    </lineage>
</organism>
<gene>
    <name evidence="10" type="ORF">IE81DRAFT_83907</name>
</gene>
<reference evidence="10 11" key="1">
    <citation type="journal article" date="2018" name="Mol. Biol. Evol.">
        <title>Broad Genomic Sampling Reveals a Smut Pathogenic Ancestry of the Fungal Clade Ustilaginomycotina.</title>
        <authorList>
            <person name="Kijpornyongpan T."/>
            <person name="Mondo S.J."/>
            <person name="Barry K."/>
            <person name="Sandor L."/>
            <person name="Lee J."/>
            <person name="Lipzen A."/>
            <person name="Pangilinan J."/>
            <person name="LaButti K."/>
            <person name="Hainaut M."/>
            <person name="Henrissat B."/>
            <person name="Grigoriev I.V."/>
            <person name="Spatafora J.W."/>
            <person name="Aime M.C."/>
        </authorList>
    </citation>
    <scope>NUCLEOTIDE SEQUENCE [LARGE SCALE GENOMIC DNA]</scope>
    <source>
        <strain evidence="10 11">MCA 4658</strain>
    </source>
</reference>
<evidence type="ECO:0000256" key="7">
    <source>
        <dbReference type="ARBA" id="ARBA00023187"/>
    </source>
</evidence>
<dbReference type="GO" id="GO:0005737">
    <property type="term" value="C:cytoplasm"/>
    <property type="evidence" value="ECO:0007669"/>
    <property type="project" value="UniProtKB-SubCell"/>
</dbReference>
<evidence type="ECO:0000256" key="8">
    <source>
        <dbReference type="ARBA" id="ARBA00032518"/>
    </source>
</evidence>
<evidence type="ECO:0000256" key="6">
    <source>
        <dbReference type="ARBA" id="ARBA00022728"/>
    </source>
</evidence>
<dbReference type="AlphaFoldDB" id="A0A316W878"/>
<dbReference type="GO" id="GO:0008017">
    <property type="term" value="F:microtubule binding"/>
    <property type="evidence" value="ECO:0007669"/>
    <property type="project" value="TreeGrafter"/>
</dbReference>
<dbReference type="InParanoid" id="A0A316W878"/>
<dbReference type="PANTHER" id="PTHR11805:SF1">
    <property type="entry name" value="CYSTEINE-RICH PDZ-BINDING PROTEIN"/>
    <property type="match status" value="1"/>
</dbReference>
<dbReference type="GO" id="GO:0031122">
    <property type="term" value="P:cytoplasmic microtubule organization"/>
    <property type="evidence" value="ECO:0007669"/>
    <property type="project" value="TreeGrafter"/>
</dbReference>
<dbReference type="OrthoDB" id="147332at2759"/>
<evidence type="ECO:0000256" key="5">
    <source>
        <dbReference type="ARBA" id="ARBA00022664"/>
    </source>
</evidence>
<feature type="region of interest" description="Disordered" evidence="9">
    <location>
        <begin position="10"/>
        <end position="88"/>
    </location>
</feature>
<dbReference type="GO" id="GO:0006397">
    <property type="term" value="P:mRNA processing"/>
    <property type="evidence" value="ECO:0007669"/>
    <property type="project" value="UniProtKB-KW"/>
</dbReference>
<keyword evidence="11" id="KW-1185">Reference proteome</keyword>
<dbReference type="GO" id="GO:0008380">
    <property type="term" value="P:RNA splicing"/>
    <property type="evidence" value="ECO:0007669"/>
    <property type="project" value="UniProtKB-KW"/>
</dbReference>
<evidence type="ECO:0000256" key="4">
    <source>
        <dbReference type="ARBA" id="ARBA00022490"/>
    </source>
</evidence>
<evidence type="ECO:0000256" key="9">
    <source>
        <dbReference type="SAM" id="MobiDB-lite"/>
    </source>
</evidence>
<keyword evidence="6" id="KW-0747">Spliceosome</keyword>
<accession>A0A316W878</accession>
<keyword evidence="4" id="KW-0963">Cytoplasm</keyword>
<evidence type="ECO:0000313" key="11">
    <source>
        <dbReference type="Proteomes" id="UP000245783"/>
    </source>
</evidence>
<sequence length="130" mass="13208">MVCAKCEKKLAGKSGGAPPDPFRNRNAQGTLVSSGVGGRKTNAIGGPSRANAGTLSASSPSSSGVGKAPSSNKLISSKGRYAPTSTKCKTCGTNASQGFMYCQGCSYKRGVCAMCGKMIMDTSKHKMSSV</sequence>
<keyword evidence="5" id="KW-0507">mRNA processing</keyword>
<feature type="compositionally biased region" description="Low complexity" evidence="9">
    <location>
        <begin position="56"/>
        <end position="71"/>
    </location>
</feature>
<evidence type="ECO:0000256" key="2">
    <source>
        <dbReference type="ARBA" id="ARBA00009021"/>
    </source>
</evidence>
<dbReference type="EMBL" id="KZ819352">
    <property type="protein sequence ID" value="PWN46126.1"/>
    <property type="molecule type" value="Genomic_DNA"/>
</dbReference>
<dbReference type="GeneID" id="37039555"/>
<evidence type="ECO:0000256" key="1">
    <source>
        <dbReference type="ARBA" id="ARBA00004496"/>
    </source>
</evidence>
<dbReference type="GO" id="GO:0005681">
    <property type="term" value="C:spliceosomal complex"/>
    <property type="evidence" value="ECO:0007669"/>
    <property type="project" value="UniProtKB-KW"/>
</dbReference>
<evidence type="ECO:0000256" key="3">
    <source>
        <dbReference type="ARBA" id="ARBA00018615"/>
    </source>
</evidence>
<evidence type="ECO:0000313" key="10">
    <source>
        <dbReference type="EMBL" id="PWN46126.1"/>
    </source>
</evidence>
<comment type="similarity">
    <text evidence="2">Belongs to the CRIPT family.</text>
</comment>
<keyword evidence="7" id="KW-0508">mRNA splicing</keyword>
<dbReference type="InterPro" id="IPR019367">
    <property type="entry name" value="PDZ-binding_CRIPT"/>
</dbReference>
<dbReference type="STRING" id="1522189.A0A316W878"/>
<name>A0A316W878_9BASI</name>
<protein>
    <recommendedName>
        <fullName evidence="3">Cysteine-rich PDZ-binding protein</fullName>
    </recommendedName>
    <alternativeName>
        <fullName evidence="8">Cysteine-rich interactor of PDZ three</fullName>
    </alternativeName>
</protein>
<dbReference type="PANTHER" id="PTHR11805">
    <property type="entry name" value="CYSTEINE-RICH PDZ-BINDING PROTEIN"/>
    <property type="match status" value="1"/>
</dbReference>
<dbReference type="Proteomes" id="UP000245783">
    <property type="component" value="Unassembled WGS sequence"/>
</dbReference>
<proteinExistence type="inferred from homology"/>
<dbReference type="RefSeq" id="XP_025373286.1">
    <property type="nucleotide sequence ID" value="XM_025517685.1"/>
</dbReference>
<comment type="subcellular location">
    <subcellularLocation>
        <location evidence="1">Cytoplasm</location>
    </subcellularLocation>
</comment>
<dbReference type="Pfam" id="PF10235">
    <property type="entry name" value="Cript"/>
    <property type="match status" value="1"/>
</dbReference>